<keyword evidence="2" id="KW-0963">Cytoplasm</keyword>
<dbReference type="InterPro" id="IPR036345">
    <property type="entry name" value="ExoRNase_PH_dom2_sf"/>
</dbReference>
<feature type="domain" description="Exoribonuclease phosphorolytic" evidence="5">
    <location>
        <begin position="196"/>
        <end position="260"/>
    </location>
</feature>
<dbReference type="GO" id="GO:0000177">
    <property type="term" value="C:cytoplasmic exosome (RNase complex)"/>
    <property type="evidence" value="ECO:0007669"/>
    <property type="project" value="TreeGrafter"/>
</dbReference>
<dbReference type="SUPFAM" id="SSF54211">
    <property type="entry name" value="Ribosomal protein S5 domain 2-like"/>
    <property type="match status" value="1"/>
</dbReference>
<dbReference type="InterPro" id="IPR027408">
    <property type="entry name" value="PNPase/RNase_PH_dom_sf"/>
</dbReference>
<protein>
    <submittedName>
        <fullName evidence="6">Uncharacterized protein</fullName>
    </submittedName>
</protein>
<evidence type="ECO:0000256" key="1">
    <source>
        <dbReference type="ARBA" id="ARBA00004496"/>
    </source>
</evidence>
<dbReference type="SUPFAM" id="SSF55666">
    <property type="entry name" value="Ribonuclease PH domain 2-like"/>
    <property type="match status" value="1"/>
</dbReference>
<dbReference type="InterPro" id="IPR020568">
    <property type="entry name" value="Ribosomal_Su5_D2-typ_SF"/>
</dbReference>
<dbReference type="Pfam" id="PF03725">
    <property type="entry name" value="RNase_PH_C"/>
    <property type="match status" value="1"/>
</dbReference>
<dbReference type="AlphaFoldDB" id="X0SH64"/>
<dbReference type="FunFam" id="3.30.230.70:FF:000017">
    <property type="entry name" value="Exosome complex component Rrp42"/>
    <property type="match status" value="1"/>
</dbReference>
<sequence length="274" mass="30415">MPKTEIISEIERKHVITLLEHNKRVDGRALTEIRPIEIETGLIEKAEGSARIKMGKTQVIVGVKTGLGTPFPDTPDKGVFTTMAELVPLASPIFETGPPNENAIELARVVDRGVRESQCLDLKSEEMVFIPGEKVRILFLDLYIMDHDGNLFDACALGAAAALLNAKINQVEVNSDKGEVEVLDERIPLPLIREKLPISTTFARIKNYQIIDPCLAEEHVMDTRLTLSITPEGNIVAAQKGLAGYFHYEEIQSLNKLAQEKSQELHKLINSEVE</sequence>
<dbReference type="PANTHER" id="PTHR11097">
    <property type="entry name" value="EXOSOME COMPLEX EXONUCLEASE RIBOSOMAL RNA PROCESSING PROTEIN"/>
    <property type="match status" value="1"/>
</dbReference>
<dbReference type="NCBIfam" id="NF003282">
    <property type="entry name" value="PRK04282.1-1"/>
    <property type="match status" value="1"/>
</dbReference>
<dbReference type="Gene3D" id="3.30.230.70">
    <property type="entry name" value="GHMP Kinase, N-terminal domain"/>
    <property type="match status" value="1"/>
</dbReference>
<dbReference type="GO" id="GO:0016075">
    <property type="term" value="P:rRNA catabolic process"/>
    <property type="evidence" value="ECO:0007669"/>
    <property type="project" value="TreeGrafter"/>
</dbReference>
<evidence type="ECO:0000313" key="6">
    <source>
        <dbReference type="EMBL" id="GAF75237.1"/>
    </source>
</evidence>
<dbReference type="GO" id="GO:0035925">
    <property type="term" value="F:mRNA 3'-UTR AU-rich region binding"/>
    <property type="evidence" value="ECO:0007669"/>
    <property type="project" value="TreeGrafter"/>
</dbReference>
<dbReference type="PANTHER" id="PTHR11097:SF8">
    <property type="entry name" value="EXOSOME COMPLEX COMPONENT RRP42"/>
    <property type="match status" value="1"/>
</dbReference>
<gene>
    <name evidence="6" type="ORF">S01H1_10905</name>
</gene>
<dbReference type="InterPro" id="IPR001247">
    <property type="entry name" value="ExoRNase_PH_dom1"/>
</dbReference>
<evidence type="ECO:0000256" key="2">
    <source>
        <dbReference type="ARBA" id="ARBA00022490"/>
    </source>
</evidence>
<accession>X0SH64</accession>
<dbReference type="InterPro" id="IPR050590">
    <property type="entry name" value="Exosome_comp_Rrp42_subfam"/>
</dbReference>
<dbReference type="EMBL" id="BARS01005557">
    <property type="protein sequence ID" value="GAF75237.1"/>
    <property type="molecule type" value="Genomic_DNA"/>
</dbReference>
<dbReference type="Pfam" id="PF01138">
    <property type="entry name" value="RNase_PH"/>
    <property type="match status" value="1"/>
</dbReference>
<evidence type="ECO:0000259" key="5">
    <source>
        <dbReference type="Pfam" id="PF03725"/>
    </source>
</evidence>
<feature type="domain" description="Exoribonuclease phosphorolytic" evidence="4">
    <location>
        <begin position="32"/>
        <end position="168"/>
    </location>
</feature>
<evidence type="ECO:0000259" key="4">
    <source>
        <dbReference type="Pfam" id="PF01138"/>
    </source>
</evidence>
<name>X0SH64_9ZZZZ</name>
<reference evidence="6" key="1">
    <citation type="journal article" date="2014" name="Front. Microbiol.">
        <title>High frequency of phylogenetically diverse reductive dehalogenase-homologous genes in deep subseafloor sedimentary metagenomes.</title>
        <authorList>
            <person name="Kawai M."/>
            <person name="Futagami T."/>
            <person name="Toyoda A."/>
            <person name="Takaki Y."/>
            <person name="Nishi S."/>
            <person name="Hori S."/>
            <person name="Arai W."/>
            <person name="Tsubouchi T."/>
            <person name="Morono Y."/>
            <person name="Uchiyama I."/>
            <person name="Ito T."/>
            <person name="Fujiyama A."/>
            <person name="Inagaki F."/>
            <person name="Takami H."/>
        </authorList>
    </citation>
    <scope>NUCLEOTIDE SEQUENCE</scope>
    <source>
        <strain evidence="6">Expedition CK06-06</strain>
    </source>
</reference>
<organism evidence="6">
    <name type="scientific">marine sediment metagenome</name>
    <dbReference type="NCBI Taxonomy" id="412755"/>
    <lineage>
        <taxon>unclassified sequences</taxon>
        <taxon>metagenomes</taxon>
        <taxon>ecological metagenomes</taxon>
    </lineage>
</organism>
<comment type="subcellular location">
    <subcellularLocation>
        <location evidence="1">Cytoplasm</location>
    </subcellularLocation>
</comment>
<dbReference type="InterPro" id="IPR020869">
    <property type="entry name" value="Rrp42_archaea"/>
</dbReference>
<proteinExistence type="inferred from homology"/>
<keyword evidence="3" id="KW-0271">Exosome</keyword>
<dbReference type="InterPro" id="IPR015847">
    <property type="entry name" value="ExoRNase_PH_dom2"/>
</dbReference>
<evidence type="ECO:0000256" key="3">
    <source>
        <dbReference type="ARBA" id="ARBA00022835"/>
    </source>
</evidence>
<comment type="caution">
    <text evidence="6">The sequence shown here is derived from an EMBL/GenBank/DDBJ whole genome shotgun (WGS) entry which is preliminary data.</text>
</comment>
<dbReference type="HAMAP" id="MF_00622">
    <property type="entry name" value="Exosome_Rrp42"/>
    <property type="match status" value="1"/>
</dbReference>